<evidence type="ECO:0000256" key="5">
    <source>
        <dbReference type="ARBA" id="ARBA00022840"/>
    </source>
</evidence>
<keyword evidence="2" id="KW-0808">Transferase</keyword>
<comment type="caution">
    <text evidence="8">The sequence shown here is derived from an EMBL/GenBank/DDBJ whole genome shotgun (WGS) entry which is preliminary data.</text>
</comment>
<dbReference type="GO" id="GO:0005524">
    <property type="term" value="F:ATP binding"/>
    <property type="evidence" value="ECO:0007669"/>
    <property type="project" value="UniProtKB-KW"/>
</dbReference>
<dbReference type="Proteomes" id="UP000602647">
    <property type="component" value="Unassembled WGS sequence"/>
</dbReference>
<evidence type="ECO:0000313" key="9">
    <source>
        <dbReference type="Proteomes" id="UP000602647"/>
    </source>
</evidence>
<keyword evidence="4 8" id="KW-0418">Kinase</keyword>
<dbReference type="EMBL" id="JACRYT010000004">
    <property type="protein sequence ID" value="MBC6679403.1"/>
    <property type="molecule type" value="Genomic_DNA"/>
</dbReference>
<dbReference type="Pfam" id="PF00069">
    <property type="entry name" value="Pkinase"/>
    <property type="match status" value="1"/>
</dbReference>
<evidence type="ECO:0000256" key="2">
    <source>
        <dbReference type="ARBA" id="ARBA00022679"/>
    </source>
</evidence>
<protein>
    <recommendedName>
        <fullName evidence="1">non-specific serine/threonine protein kinase</fullName>
        <ecNumber evidence="1">2.7.11.1</ecNumber>
    </recommendedName>
</protein>
<name>A0A923NNU9_9FIRM</name>
<dbReference type="InterPro" id="IPR011009">
    <property type="entry name" value="Kinase-like_dom_sf"/>
</dbReference>
<dbReference type="PROSITE" id="PS00108">
    <property type="entry name" value="PROTEIN_KINASE_ST"/>
    <property type="match status" value="1"/>
</dbReference>
<dbReference type="PANTHER" id="PTHR43289">
    <property type="entry name" value="MITOGEN-ACTIVATED PROTEIN KINASE KINASE KINASE 20-RELATED"/>
    <property type="match status" value="1"/>
</dbReference>
<dbReference type="InterPro" id="IPR008271">
    <property type="entry name" value="Ser/Thr_kinase_AS"/>
</dbReference>
<keyword evidence="3" id="KW-0547">Nucleotide-binding</keyword>
<dbReference type="EC" id="2.7.11.1" evidence="1"/>
<evidence type="ECO:0000256" key="4">
    <source>
        <dbReference type="ARBA" id="ARBA00022777"/>
    </source>
</evidence>
<evidence type="ECO:0000259" key="7">
    <source>
        <dbReference type="PROSITE" id="PS50011"/>
    </source>
</evidence>
<dbReference type="Gene3D" id="1.10.510.10">
    <property type="entry name" value="Transferase(Phosphotransferase) domain 1"/>
    <property type="match status" value="1"/>
</dbReference>
<evidence type="ECO:0000313" key="8">
    <source>
        <dbReference type="EMBL" id="MBC6679403.1"/>
    </source>
</evidence>
<dbReference type="PROSITE" id="PS50011">
    <property type="entry name" value="PROTEIN_KINASE_DOM"/>
    <property type="match status" value="1"/>
</dbReference>
<feature type="transmembrane region" description="Helical" evidence="6">
    <location>
        <begin position="271"/>
        <end position="289"/>
    </location>
</feature>
<dbReference type="InterPro" id="IPR000719">
    <property type="entry name" value="Prot_kinase_dom"/>
</dbReference>
<dbReference type="PANTHER" id="PTHR43289:SF6">
    <property type="entry name" value="SERINE_THREONINE-PROTEIN KINASE NEKL-3"/>
    <property type="match status" value="1"/>
</dbReference>
<keyword evidence="6" id="KW-0812">Transmembrane</keyword>
<dbReference type="SMART" id="SM00220">
    <property type="entry name" value="S_TKc"/>
    <property type="match status" value="1"/>
</dbReference>
<organism evidence="8 9">
    <name type="scientific">Zhenpiania hominis</name>
    <dbReference type="NCBI Taxonomy" id="2763644"/>
    <lineage>
        <taxon>Bacteria</taxon>
        <taxon>Bacillati</taxon>
        <taxon>Bacillota</taxon>
        <taxon>Clostridia</taxon>
        <taxon>Peptostreptococcales</taxon>
        <taxon>Anaerovoracaceae</taxon>
        <taxon>Zhenpiania</taxon>
    </lineage>
</organism>
<dbReference type="RefSeq" id="WP_187302510.1">
    <property type="nucleotide sequence ID" value="NZ_CBCTON010000010.1"/>
</dbReference>
<feature type="transmembrane region" description="Helical" evidence="6">
    <location>
        <begin position="340"/>
        <end position="363"/>
    </location>
</feature>
<reference evidence="8" key="1">
    <citation type="submission" date="2020-08" db="EMBL/GenBank/DDBJ databases">
        <title>Genome public.</title>
        <authorList>
            <person name="Liu C."/>
            <person name="Sun Q."/>
        </authorList>
    </citation>
    <scope>NUCLEOTIDE SEQUENCE</scope>
    <source>
        <strain evidence="8">BX12</strain>
    </source>
</reference>
<accession>A0A923NNU9</accession>
<evidence type="ECO:0000256" key="3">
    <source>
        <dbReference type="ARBA" id="ARBA00022741"/>
    </source>
</evidence>
<keyword evidence="8" id="KW-0723">Serine/threonine-protein kinase</keyword>
<feature type="domain" description="Protein kinase" evidence="7">
    <location>
        <begin position="1"/>
        <end position="258"/>
    </location>
</feature>
<dbReference type="GO" id="GO:0004674">
    <property type="term" value="F:protein serine/threonine kinase activity"/>
    <property type="evidence" value="ECO:0007669"/>
    <property type="project" value="UniProtKB-KW"/>
</dbReference>
<dbReference type="SUPFAM" id="SSF56112">
    <property type="entry name" value="Protein kinase-like (PK-like)"/>
    <property type="match status" value="1"/>
</dbReference>
<gene>
    <name evidence="8" type="ORF">H9L42_06145</name>
</gene>
<evidence type="ECO:0000256" key="1">
    <source>
        <dbReference type="ARBA" id="ARBA00012513"/>
    </source>
</evidence>
<keyword evidence="6" id="KW-0472">Membrane</keyword>
<dbReference type="AlphaFoldDB" id="A0A923NNU9"/>
<evidence type="ECO:0000256" key="6">
    <source>
        <dbReference type="SAM" id="Phobius"/>
    </source>
</evidence>
<keyword evidence="5" id="KW-0067">ATP-binding</keyword>
<dbReference type="CDD" id="cd14014">
    <property type="entry name" value="STKc_PknB_like"/>
    <property type="match status" value="1"/>
</dbReference>
<proteinExistence type="predicted"/>
<keyword evidence="6" id="KW-1133">Transmembrane helix</keyword>
<sequence>MKPEDALNLSFYREVAVIEEKENTRILLVQHVENRDFFVKKILTSYDPSVYRMLQARHFSGIPQIFYCVEENGTLILIEEYIKGSSLSKILDSSDFFSETEAAALIVRLCDILSPLHTLNPPVIHRDIKPANILISSDGVPKLIDFNAAKQVQSEKTRDTILMGTADYAAPEQYGFRQSDPRTDIYALGVLLNRILIGKVPRDALYQGTLTGIIRRCTELNPDRRYQSAEDLKRSLQHAAKKIDSCRAVQDEKARSFLPPGFRKSSFPCRLLSAAGYFFVLYLCASLTLEEPIPTSQLYLNRIFTGIAFFALIAFLGNYRGIQRFFPLMKRSGLIRLLGYLIGIILILFCVFGVLVFLESIFWPAS</sequence>
<feature type="transmembrane region" description="Helical" evidence="6">
    <location>
        <begin position="301"/>
        <end position="319"/>
    </location>
</feature>
<keyword evidence="9" id="KW-1185">Reference proteome</keyword>